<feature type="domain" description="PAS" evidence="11">
    <location>
        <begin position="75"/>
        <end position="144"/>
    </location>
</feature>
<protein>
    <recommendedName>
        <fullName evidence="2">histidine kinase</fullName>
        <ecNumber evidence="2">2.7.13.3</ecNumber>
    </recommendedName>
</protein>
<evidence type="ECO:0000259" key="11">
    <source>
        <dbReference type="PROSITE" id="PS50112"/>
    </source>
</evidence>
<dbReference type="SMART" id="SM00387">
    <property type="entry name" value="HATPase_c"/>
    <property type="match status" value="1"/>
</dbReference>
<proteinExistence type="predicted"/>
<evidence type="ECO:0000256" key="3">
    <source>
        <dbReference type="ARBA" id="ARBA00022553"/>
    </source>
</evidence>
<keyword evidence="3" id="KW-0597">Phosphoprotein</keyword>
<keyword evidence="14" id="KW-1185">Reference proteome</keyword>
<dbReference type="InterPro" id="IPR000014">
    <property type="entry name" value="PAS"/>
</dbReference>
<dbReference type="InterPro" id="IPR003594">
    <property type="entry name" value="HATPase_dom"/>
</dbReference>
<dbReference type="EMBL" id="CP129118">
    <property type="protein sequence ID" value="WOV86290.1"/>
    <property type="molecule type" value="Genomic_DNA"/>
</dbReference>
<dbReference type="SUPFAM" id="SSF55785">
    <property type="entry name" value="PYP-like sensor domain (PAS domain)"/>
    <property type="match status" value="1"/>
</dbReference>
<name>A0ABZ0L0Z7_9BACL</name>
<evidence type="ECO:0000256" key="4">
    <source>
        <dbReference type="ARBA" id="ARBA00022679"/>
    </source>
</evidence>
<feature type="domain" description="PAC" evidence="12">
    <location>
        <begin position="147"/>
        <end position="199"/>
    </location>
</feature>
<evidence type="ECO:0000313" key="13">
    <source>
        <dbReference type="EMBL" id="WOV86290.1"/>
    </source>
</evidence>
<dbReference type="SMART" id="SM00388">
    <property type="entry name" value="HisKA"/>
    <property type="match status" value="1"/>
</dbReference>
<dbReference type="InterPro" id="IPR036890">
    <property type="entry name" value="HATPase_C_sf"/>
</dbReference>
<feature type="transmembrane region" description="Helical" evidence="9">
    <location>
        <begin position="12"/>
        <end position="31"/>
    </location>
</feature>
<dbReference type="InterPro" id="IPR001610">
    <property type="entry name" value="PAC"/>
</dbReference>
<accession>A0ABZ0L0Z7</accession>
<evidence type="ECO:0000313" key="14">
    <source>
        <dbReference type="Proteomes" id="UP001303902"/>
    </source>
</evidence>
<dbReference type="PANTHER" id="PTHR43065:SF10">
    <property type="entry name" value="PEROXIDE STRESS-ACTIVATED HISTIDINE KINASE MAK3"/>
    <property type="match status" value="1"/>
</dbReference>
<evidence type="ECO:0000256" key="5">
    <source>
        <dbReference type="ARBA" id="ARBA00022741"/>
    </source>
</evidence>
<evidence type="ECO:0000256" key="1">
    <source>
        <dbReference type="ARBA" id="ARBA00000085"/>
    </source>
</evidence>
<dbReference type="InterPro" id="IPR003661">
    <property type="entry name" value="HisK_dim/P_dom"/>
</dbReference>
<keyword evidence="6" id="KW-0418">Kinase</keyword>
<sequence length="431" mass="48947">MKTIKSLLTRTRFLAITSAILVLILLIITIWHGYSLYLISIQALLFILCFTLIFFSVRVDDMILSCFLNFKKNKQKGYLDLFFEHSQDAIAVFTPSNEIIAVNPAFTQLYLYNEDECIGKSIHFYDPTEKEQVIERQKHLLEGKHFNNIRTKEMRKDGTLFFADTTLTPIFNENKEVIAISVIIRNITERIEAERIKFDSIKMNAFGELAASVAHEVRNPLTSVSGFIQLMNIDSENPYRVYTEIMENEIERINLIVNEFLILSKPHLKTHTELNLEDILFEVVELFSEDLIEQKITCDVYLAEYVSTISGNAVSLKQLFINLMKNALDAVEKNGAISFTVSLVNNRVSVTIRDSGTGISHAIANQIFTPFFSTKKGASGLGLVITKKIVLDHLGQIELNNRVMDATEFIVTFPRTSINEIPTIAAPMEIA</sequence>
<dbReference type="Gene3D" id="1.10.287.130">
    <property type="match status" value="1"/>
</dbReference>
<dbReference type="PRINTS" id="PR00344">
    <property type="entry name" value="BCTRLSENSOR"/>
</dbReference>
<evidence type="ECO:0000256" key="2">
    <source>
        <dbReference type="ARBA" id="ARBA00012438"/>
    </source>
</evidence>
<dbReference type="NCBIfam" id="TIGR00229">
    <property type="entry name" value="sensory_box"/>
    <property type="match status" value="1"/>
</dbReference>
<dbReference type="Gene3D" id="3.30.565.10">
    <property type="entry name" value="Histidine kinase-like ATPase, C-terminal domain"/>
    <property type="match status" value="1"/>
</dbReference>
<dbReference type="Gene3D" id="3.30.450.20">
    <property type="entry name" value="PAS domain"/>
    <property type="match status" value="1"/>
</dbReference>
<evidence type="ECO:0000256" key="9">
    <source>
        <dbReference type="SAM" id="Phobius"/>
    </source>
</evidence>
<keyword evidence="8" id="KW-0902">Two-component regulatory system</keyword>
<dbReference type="CDD" id="cd00130">
    <property type="entry name" value="PAS"/>
    <property type="match status" value="1"/>
</dbReference>
<dbReference type="InterPro" id="IPR005467">
    <property type="entry name" value="His_kinase_dom"/>
</dbReference>
<comment type="catalytic activity">
    <reaction evidence="1">
        <text>ATP + protein L-histidine = ADP + protein N-phospho-L-histidine.</text>
        <dbReference type="EC" id="2.7.13.3"/>
    </reaction>
</comment>
<dbReference type="SMART" id="SM00091">
    <property type="entry name" value="PAS"/>
    <property type="match status" value="1"/>
</dbReference>
<dbReference type="Proteomes" id="UP001303902">
    <property type="component" value="Chromosome"/>
</dbReference>
<reference evidence="13 14" key="1">
    <citation type="submission" date="2023-06" db="EMBL/GenBank/DDBJ databases">
        <title>Sporosarcina sp. nov., isolated from Korean tranditional fermented seafood 'Jeotgal'.</title>
        <authorList>
            <person name="Yang A.I."/>
            <person name="Shin N.-R."/>
        </authorList>
    </citation>
    <scope>NUCLEOTIDE SEQUENCE [LARGE SCALE GENOMIC DNA]</scope>
    <source>
        <strain evidence="13 14">T2O-4</strain>
    </source>
</reference>
<dbReference type="InterPro" id="IPR036097">
    <property type="entry name" value="HisK_dim/P_sf"/>
</dbReference>
<dbReference type="CDD" id="cd00082">
    <property type="entry name" value="HisKA"/>
    <property type="match status" value="1"/>
</dbReference>
<feature type="domain" description="Histidine kinase" evidence="10">
    <location>
        <begin position="212"/>
        <end position="417"/>
    </location>
</feature>
<keyword evidence="5" id="KW-0547">Nucleotide-binding</keyword>
<dbReference type="SUPFAM" id="SSF55874">
    <property type="entry name" value="ATPase domain of HSP90 chaperone/DNA topoisomerase II/histidine kinase"/>
    <property type="match status" value="1"/>
</dbReference>
<dbReference type="PROSITE" id="PS50112">
    <property type="entry name" value="PAS"/>
    <property type="match status" value="1"/>
</dbReference>
<dbReference type="InterPro" id="IPR035965">
    <property type="entry name" value="PAS-like_dom_sf"/>
</dbReference>
<dbReference type="PROSITE" id="PS50109">
    <property type="entry name" value="HIS_KIN"/>
    <property type="match status" value="1"/>
</dbReference>
<evidence type="ECO:0000256" key="6">
    <source>
        <dbReference type="ARBA" id="ARBA00022777"/>
    </source>
</evidence>
<keyword evidence="9" id="KW-0812">Transmembrane</keyword>
<gene>
    <name evidence="13" type="ORF">QWT69_10080</name>
</gene>
<dbReference type="SMART" id="SM00086">
    <property type="entry name" value="PAC"/>
    <property type="match status" value="1"/>
</dbReference>
<keyword evidence="4" id="KW-0808">Transferase</keyword>
<dbReference type="Pfam" id="PF13426">
    <property type="entry name" value="PAS_9"/>
    <property type="match status" value="1"/>
</dbReference>
<organism evidence="13 14">
    <name type="scientific">Sporosarcina oncorhynchi</name>
    <dbReference type="NCBI Taxonomy" id="3056444"/>
    <lineage>
        <taxon>Bacteria</taxon>
        <taxon>Bacillati</taxon>
        <taxon>Bacillota</taxon>
        <taxon>Bacilli</taxon>
        <taxon>Bacillales</taxon>
        <taxon>Caryophanaceae</taxon>
        <taxon>Sporosarcina</taxon>
    </lineage>
</organism>
<feature type="transmembrane region" description="Helical" evidence="9">
    <location>
        <begin position="37"/>
        <end position="57"/>
    </location>
</feature>
<dbReference type="PANTHER" id="PTHR43065">
    <property type="entry name" value="SENSOR HISTIDINE KINASE"/>
    <property type="match status" value="1"/>
</dbReference>
<dbReference type="InterPro" id="IPR000700">
    <property type="entry name" value="PAS-assoc_C"/>
</dbReference>
<dbReference type="PROSITE" id="PS50113">
    <property type="entry name" value="PAC"/>
    <property type="match status" value="1"/>
</dbReference>
<evidence type="ECO:0000256" key="7">
    <source>
        <dbReference type="ARBA" id="ARBA00022840"/>
    </source>
</evidence>
<dbReference type="RefSeq" id="WP_317965327.1">
    <property type="nucleotide sequence ID" value="NZ_CP129118.1"/>
</dbReference>
<dbReference type="Pfam" id="PF00512">
    <property type="entry name" value="HisKA"/>
    <property type="match status" value="1"/>
</dbReference>
<evidence type="ECO:0000256" key="8">
    <source>
        <dbReference type="ARBA" id="ARBA00023012"/>
    </source>
</evidence>
<dbReference type="EC" id="2.7.13.3" evidence="2"/>
<dbReference type="Pfam" id="PF02518">
    <property type="entry name" value="HATPase_c"/>
    <property type="match status" value="1"/>
</dbReference>
<evidence type="ECO:0000259" key="10">
    <source>
        <dbReference type="PROSITE" id="PS50109"/>
    </source>
</evidence>
<dbReference type="SUPFAM" id="SSF47384">
    <property type="entry name" value="Homodimeric domain of signal transducing histidine kinase"/>
    <property type="match status" value="1"/>
</dbReference>
<evidence type="ECO:0000259" key="12">
    <source>
        <dbReference type="PROSITE" id="PS50113"/>
    </source>
</evidence>
<dbReference type="InterPro" id="IPR004358">
    <property type="entry name" value="Sig_transdc_His_kin-like_C"/>
</dbReference>
<keyword evidence="7" id="KW-0067">ATP-binding</keyword>
<keyword evidence="9" id="KW-0472">Membrane</keyword>
<keyword evidence="9" id="KW-1133">Transmembrane helix</keyword>